<evidence type="ECO:0000313" key="3">
    <source>
        <dbReference type="Proteomes" id="UP000726737"/>
    </source>
</evidence>
<organism evidence="2 3">
    <name type="scientific">Mortierella polycephala</name>
    <dbReference type="NCBI Taxonomy" id="41804"/>
    <lineage>
        <taxon>Eukaryota</taxon>
        <taxon>Fungi</taxon>
        <taxon>Fungi incertae sedis</taxon>
        <taxon>Mucoromycota</taxon>
        <taxon>Mortierellomycotina</taxon>
        <taxon>Mortierellomycetes</taxon>
        <taxon>Mortierellales</taxon>
        <taxon>Mortierellaceae</taxon>
        <taxon>Mortierella</taxon>
    </lineage>
</organism>
<gene>
    <name evidence="2" type="ORF">BG011_007019</name>
</gene>
<protein>
    <submittedName>
        <fullName evidence="2">Uncharacterized protein</fullName>
    </submittedName>
</protein>
<feature type="chain" id="PRO_5040468657" evidence="1">
    <location>
        <begin position="22"/>
        <end position="69"/>
    </location>
</feature>
<accession>A0A9P6PUL7</accession>
<evidence type="ECO:0000313" key="2">
    <source>
        <dbReference type="EMBL" id="KAG0252358.1"/>
    </source>
</evidence>
<keyword evidence="3" id="KW-1185">Reference proteome</keyword>
<keyword evidence="1" id="KW-0732">Signal</keyword>
<comment type="caution">
    <text evidence="2">The sequence shown here is derived from an EMBL/GenBank/DDBJ whole genome shotgun (WGS) entry which is preliminary data.</text>
</comment>
<reference evidence="2" key="1">
    <citation type="journal article" date="2020" name="Fungal Divers.">
        <title>Resolving the Mortierellaceae phylogeny through synthesis of multi-gene phylogenetics and phylogenomics.</title>
        <authorList>
            <person name="Vandepol N."/>
            <person name="Liber J."/>
            <person name="Desiro A."/>
            <person name="Na H."/>
            <person name="Kennedy M."/>
            <person name="Barry K."/>
            <person name="Grigoriev I.V."/>
            <person name="Miller A.N."/>
            <person name="O'Donnell K."/>
            <person name="Stajich J.E."/>
            <person name="Bonito G."/>
        </authorList>
    </citation>
    <scope>NUCLEOTIDE SEQUENCE</scope>
    <source>
        <strain evidence="2">KOD948</strain>
    </source>
</reference>
<dbReference type="EMBL" id="JAAAJA010000525">
    <property type="protein sequence ID" value="KAG0252358.1"/>
    <property type="molecule type" value="Genomic_DNA"/>
</dbReference>
<proteinExistence type="predicted"/>
<evidence type="ECO:0000256" key="1">
    <source>
        <dbReference type="SAM" id="SignalP"/>
    </source>
</evidence>
<dbReference type="Proteomes" id="UP000726737">
    <property type="component" value="Unassembled WGS sequence"/>
</dbReference>
<dbReference type="AlphaFoldDB" id="A0A9P6PUL7"/>
<name>A0A9P6PUL7_9FUNG</name>
<feature type="non-terminal residue" evidence="2">
    <location>
        <position position="69"/>
    </location>
</feature>
<feature type="signal peptide" evidence="1">
    <location>
        <begin position="1"/>
        <end position="21"/>
    </location>
</feature>
<sequence>MHNIRILAVMAIVSALATAIAAPAPVEVPGVAPVAIPKVDAFATTDPPGYAFCTKRKTDLLCYDLCRSP</sequence>